<dbReference type="SUPFAM" id="SSF55120">
    <property type="entry name" value="Pseudouridine synthase"/>
    <property type="match status" value="1"/>
</dbReference>
<proteinExistence type="inferred from homology"/>
<dbReference type="GO" id="GO:0009982">
    <property type="term" value="F:pseudouridine synthase activity"/>
    <property type="evidence" value="ECO:0007669"/>
    <property type="project" value="InterPro"/>
</dbReference>
<organism evidence="8 9">
    <name type="scientific">Candidatus Faecalibacterium intestinigallinarum</name>
    <dbReference type="NCBI Taxonomy" id="2838581"/>
    <lineage>
        <taxon>Bacteria</taxon>
        <taxon>Bacillati</taxon>
        <taxon>Bacillota</taxon>
        <taxon>Clostridia</taxon>
        <taxon>Eubacteriales</taxon>
        <taxon>Oscillospiraceae</taxon>
        <taxon>Faecalibacterium</taxon>
    </lineage>
</organism>
<dbReference type="GO" id="GO:0003723">
    <property type="term" value="F:RNA binding"/>
    <property type="evidence" value="ECO:0007669"/>
    <property type="project" value="UniProtKB-KW"/>
</dbReference>
<evidence type="ECO:0000259" key="7">
    <source>
        <dbReference type="Pfam" id="PF00849"/>
    </source>
</evidence>
<gene>
    <name evidence="8" type="ORF">H9890_06505</name>
</gene>
<dbReference type="CDD" id="cd00165">
    <property type="entry name" value="S4"/>
    <property type="match status" value="1"/>
</dbReference>
<evidence type="ECO:0000256" key="6">
    <source>
        <dbReference type="PROSITE-ProRule" id="PRU00182"/>
    </source>
</evidence>
<dbReference type="InterPro" id="IPR006145">
    <property type="entry name" value="PsdUridine_synth_RsuA/RluA"/>
</dbReference>
<dbReference type="EMBL" id="DXHQ01000078">
    <property type="protein sequence ID" value="HIW09031.1"/>
    <property type="molecule type" value="Genomic_DNA"/>
</dbReference>
<dbReference type="InterPro" id="IPR006224">
    <property type="entry name" value="PsdUridine_synth_RluA-like_CS"/>
</dbReference>
<sequence>MKILKVKCLAPTRLDHYLTQQYPALTPGRLNKALRENKIKLNGKKQPLSTRVMAGDEIKLFILDEQLDGGREADGPAWKSARGPAEAVYNGPQLLVVNKPAGLPVDGPESDTLLNRALLYLNKAGEYGEDSLYQPALCHRLDTGTSGLVLIAKTPEAEQILLEAIRERQVKKTYLCVTFGRPVPPEGTLGGYLLKDANLGKVQILPEKKPGAKEVCTEYETIAVSGRLALLKVRLITGRTHQIRAHMASIGCPILGDSKYGNNAANRELKLKYQALCAWELVMPDFPAASPLADVAGKVFHAPRPWYYGQVLDGTLK</sequence>
<dbReference type="Proteomes" id="UP000823933">
    <property type="component" value="Unassembled WGS sequence"/>
</dbReference>
<comment type="caution">
    <text evidence="8">The sequence shown here is derived from an EMBL/GenBank/DDBJ whole genome shotgun (WGS) entry which is preliminary data.</text>
</comment>
<dbReference type="CDD" id="cd02869">
    <property type="entry name" value="PseudoU_synth_RluA_like"/>
    <property type="match status" value="1"/>
</dbReference>
<dbReference type="GO" id="GO:0006396">
    <property type="term" value="P:RNA processing"/>
    <property type="evidence" value="ECO:0007669"/>
    <property type="project" value="UniProtKB-ARBA"/>
</dbReference>
<evidence type="ECO:0000256" key="4">
    <source>
        <dbReference type="ARBA" id="ARBA00031870"/>
    </source>
</evidence>
<comment type="similarity">
    <text evidence="2">Belongs to the pseudouridine synthase RluA family.</text>
</comment>
<feature type="domain" description="Pseudouridine synthase RsuA/RluA-like" evidence="7">
    <location>
        <begin position="93"/>
        <end position="249"/>
    </location>
</feature>
<keyword evidence="3" id="KW-0413">Isomerase</keyword>
<dbReference type="GO" id="GO:0001522">
    <property type="term" value="P:pseudouridine synthesis"/>
    <property type="evidence" value="ECO:0007669"/>
    <property type="project" value="InterPro"/>
</dbReference>
<dbReference type="InterPro" id="IPR020103">
    <property type="entry name" value="PsdUridine_synth_cat_dom_sf"/>
</dbReference>
<accession>A0A9D1TW80</accession>
<dbReference type="PANTHER" id="PTHR21600:SF83">
    <property type="entry name" value="PSEUDOURIDYLATE SYNTHASE RPUSD4, MITOCHONDRIAL"/>
    <property type="match status" value="1"/>
</dbReference>
<reference evidence="8" key="2">
    <citation type="submission" date="2021-04" db="EMBL/GenBank/DDBJ databases">
        <authorList>
            <person name="Gilroy R."/>
        </authorList>
    </citation>
    <scope>NUCLEOTIDE SEQUENCE</scope>
    <source>
        <strain evidence="8">ChiHcolR34-3080</strain>
    </source>
</reference>
<dbReference type="Pfam" id="PF00849">
    <property type="entry name" value="PseudoU_synth_2"/>
    <property type="match status" value="1"/>
</dbReference>
<dbReference type="PROSITE" id="PS50889">
    <property type="entry name" value="S4"/>
    <property type="match status" value="1"/>
</dbReference>
<evidence type="ECO:0000256" key="3">
    <source>
        <dbReference type="ARBA" id="ARBA00023235"/>
    </source>
</evidence>
<reference evidence="8" key="1">
    <citation type="journal article" date="2021" name="PeerJ">
        <title>Extensive microbial diversity within the chicken gut microbiome revealed by metagenomics and culture.</title>
        <authorList>
            <person name="Gilroy R."/>
            <person name="Ravi A."/>
            <person name="Getino M."/>
            <person name="Pursley I."/>
            <person name="Horton D.L."/>
            <person name="Alikhan N.F."/>
            <person name="Baker D."/>
            <person name="Gharbi K."/>
            <person name="Hall N."/>
            <person name="Watson M."/>
            <person name="Adriaenssens E.M."/>
            <person name="Foster-Nyarko E."/>
            <person name="Jarju S."/>
            <person name="Secka A."/>
            <person name="Antonio M."/>
            <person name="Oren A."/>
            <person name="Chaudhuri R.R."/>
            <person name="La Ragione R."/>
            <person name="Hildebrand F."/>
            <person name="Pallen M.J."/>
        </authorList>
    </citation>
    <scope>NUCLEOTIDE SEQUENCE</scope>
    <source>
        <strain evidence="8">ChiHcolR34-3080</strain>
    </source>
</reference>
<evidence type="ECO:0000256" key="1">
    <source>
        <dbReference type="ARBA" id="ARBA00000073"/>
    </source>
</evidence>
<evidence type="ECO:0000313" key="8">
    <source>
        <dbReference type="EMBL" id="HIW09031.1"/>
    </source>
</evidence>
<dbReference type="Gene3D" id="3.10.290.10">
    <property type="entry name" value="RNA-binding S4 domain"/>
    <property type="match status" value="1"/>
</dbReference>
<evidence type="ECO:0000256" key="5">
    <source>
        <dbReference type="ARBA" id="ARBA00033164"/>
    </source>
</evidence>
<evidence type="ECO:0000256" key="2">
    <source>
        <dbReference type="ARBA" id="ARBA00010876"/>
    </source>
</evidence>
<dbReference type="Gene3D" id="3.30.2350.10">
    <property type="entry name" value="Pseudouridine synthase"/>
    <property type="match status" value="1"/>
</dbReference>
<protein>
    <recommendedName>
        <fullName evidence="4">RNA pseudouridylate synthase</fullName>
    </recommendedName>
    <alternativeName>
        <fullName evidence="5">RNA-uridine isomerase</fullName>
    </alternativeName>
</protein>
<dbReference type="PROSITE" id="PS01129">
    <property type="entry name" value="PSI_RLU"/>
    <property type="match status" value="1"/>
</dbReference>
<dbReference type="AlphaFoldDB" id="A0A9D1TW80"/>
<comment type="catalytic activity">
    <reaction evidence="1">
        <text>a uridine in RNA = a pseudouridine in RNA</text>
        <dbReference type="Rhea" id="RHEA:48348"/>
        <dbReference type="Rhea" id="RHEA-COMP:12068"/>
        <dbReference type="Rhea" id="RHEA-COMP:12069"/>
        <dbReference type="ChEBI" id="CHEBI:65314"/>
        <dbReference type="ChEBI" id="CHEBI:65315"/>
    </reaction>
</comment>
<evidence type="ECO:0000313" key="9">
    <source>
        <dbReference type="Proteomes" id="UP000823933"/>
    </source>
</evidence>
<keyword evidence="6" id="KW-0694">RNA-binding</keyword>
<dbReference type="InterPro" id="IPR036986">
    <property type="entry name" value="S4_RNA-bd_sf"/>
</dbReference>
<dbReference type="PANTHER" id="PTHR21600">
    <property type="entry name" value="MITOCHONDRIAL RNA PSEUDOURIDINE SYNTHASE"/>
    <property type="match status" value="1"/>
</dbReference>
<name>A0A9D1TW80_9FIRM</name>
<dbReference type="GO" id="GO:0140098">
    <property type="term" value="F:catalytic activity, acting on RNA"/>
    <property type="evidence" value="ECO:0007669"/>
    <property type="project" value="UniProtKB-ARBA"/>
</dbReference>
<dbReference type="InterPro" id="IPR050188">
    <property type="entry name" value="RluA_PseudoU_synthase"/>
</dbReference>